<evidence type="ECO:0000256" key="1">
    <source>
        <dbReference type="SAM" id="Phobius"/>
    </source>
</evidence>
<dbReference type="EMBL" id="ADKM02000062">
    <property type="protein sequence ID" value="EGC03606.1"/>
    <property type="molecule type" value="Genomic_DNA"/>
</dbReference>
<dbReference type="STRING" id="246199.CUS_8111"/>
<name>E9SAZ8_RUMAL</name>
<gene>
    <name evidence="2" type="ORF">CUS_8111</name>
</gene>
<dbReference type="Gene3D" id="2.60.320.10">
    <property type="entry name" value="N-utilization substance G protein NusG, insert domain"/>
    <property type="match status" value="1"/>
</dbReference>
<feature type="transmembrane region" description="Helical" evidence="1">
    <location>
        <begin position="6"/>
        <end position="27"/>
    </location>
</feature>
<dbReference type="Pfam" id="PF07009">
    <property type="entry name" value="NusG_II"/>
    <property type="match status" value="1"/>
</dbReference>
<proteinExistence type="predicted"/>
<dbReference type="Proteomes" id="UP000004259">
    <property type="component" value="Unassembled WGS sequence"/>
</dbReference>
<sequence>MSRRSIFIIITAVIMLGAGAWSVYLMLRPAGETVIISQDGKELYRLDITREPDRTIEAEYEGRKNIIEIKDGEVYMSHADCPDHICIETGKLRPDTPIVCLPNRLVIEYENSGLDGTAR</sequence>
<dbReference type="OrthoDB" id="47603at2"/>
<keyword evidence="1" id="KW-0472">Membrane</keyword>
<comment type="caution">
    <text evidence="2">The sequence shown here is derived from an EMBL/GenBank/DDBJ whole genome shotgun (WGS) entry which is preliminary data.</text>
</comment>
<dbReference type="InterPro" id="IPR038690">
    <property type="entry name" value="NusG_2_sf"/>
</dbReference>
<dbReference type="RefSeq" id="WP_002848372.1">
    <property type="nucleotide sequence ID" value="NZ_ADKM02000062.1"/>
</dbReference>
<keyword evidence="1" id="KW-1133">Transmembrane helix</keyword>
<accession>E9SAZ8</accession>
<keyword evidence="1" id="KW-0812">Transmembrane</keyword>
<protein>
    <submittedName>
        <fullName evidence="2">Uncharacterized protein</fullName>
    </submittedName>
</protein>
<keyword evidence="3" id="KW-1185">Reference proteome</keyword>
<organism evidence="2 3">
    <name type="scientific">Ruminococcus albus 8</name>
    <dbReference type="NCBI Taxonomy" id="246199"/>
    <lineage>
        <taxon>Bacteria</taxon>
        <taxon>Bacillati</taxon>
        <taxon>Bacillota</taxon>
        <taxon>Clostridia</taxon>
        <taxon>Eubacteriales</taxon>
        <taxon>Oscillospiraceae</taxon>
        <taxon>Ruminococcus</taxon>
    </lineage>
</organism>
<evidence type="ECO:0000313" key="3">
    <source>
        <dbReference type="Proteomes" id="UP000004259"/>
    </source>
</evidence>
<dbReference type="AlphaFoldDB" id="E9SAZ8"/>
<evidence type="ECO:0000313" key="2">
    <source>
        <dbReference type="EMBL" id="EGC03606.1"/>
    </source>
</evidence>
<dbReference type="eggNOG" id="COG5341">
    <property type="taxonomic scope" value="Bacteria"/>
</dbReference>
<reference evidence="2 3" key="1">
    <citation type="submission" date="2011-02" db="EMBL/GenBank/DDBJ databases">
        <authorList>
            <person name="Nelson K.E."/>
            <person name="Sutton G."/>
            <person name="Torralba M."/>
            <person name="Durkin S."/>
            <person name="Harkins D."/>
            <person name="Montgomery R."/>
            <person name="Ziemer C."/>
            <person name="Klaassens E."/>
            <person name="Ocuiv P."/>
            <person name="Morrison M."/>
        </authorList>
    </citation>
    <scope>NUCLEOTIDE SEQUENCE [LARGE SCALE GENOMIC DNA]</scope>
    <source>
        <strain evidence="2 3">8</strain>
    </source>
</reference>
<dbReference type="CDD" id="cd09911">
    <property type="entry name" value="Lin0431_like"/>
    <property type="match status" value="1"/>
</dbReference>